<dbReference type="EMBL" id="AM743169">
    <property type="protein sequence ID" value="CAQ47149.1"/>
    <property type="molecule type" value="Genomic_DNA"/>
</dbReference>
<dbReference type="EnsemblBacteria" id="CAQ47149">
    <property type="protein sequence ID" value="CAQ47149"/>
    <property type="gene ID" value="Smlt3738"/>
</dbReference>
<accession>B2FRQ9</accession>
<keyword evidence="1" id="KW-0732">Signal</keyword>
<name>B2FRQ9_STRMK</name>
<keyword evidence="3" id="KW-1185">Reference proteome</keyword>
<dbReference type="NCBIfam" id="NF047539">
    <property type="entry name" value="XAC2610_fam"/>
    <property type="match status" value="1"/>
</dbReference>
<sequence length="291" mass="31332">MSQGAMMNYRECVLGLVLAGVLAPSAQASGDDGETLRFQVAAHVQAHADPQQDGSIAVQLSPSGKRQTLEGAADADGSSRWALEDVDFDGYPELVARAPVGMVNEAVAVYRFDPASAGFRALQADTHGKDSCGDLMGLSVDAATRTLTSSCRSGPMWYTDQYRFAGAKLHLYRSESVLMLGDTLNAALQWEQTDEQGPLAVWRTYDPAGRVLESAIADGLGAPPDGPLQGQQATVVPARLFLFDRPGASSTKRYLVQGDRVELLDEQDGWVKLRYRNPKQGAVEGWINVND</sequence>
<dbReference type="Proteomes" id="UP000008840">
    <property type="component" value="Chromosome"/>
</dbReference>
<dbReference type="KEGG" id="sml:Smlt3738"/>
<evidence type="ECO:0000313" key="3">
    <source>
        <dbReference type="Proteomes" id="UP000008840"/>
    </source>
</evidence>
<gene>
    <name evidence="2" type="ordered locus">Smlt3738</name>
</gene>
<organism evidence="2 3">
    <name type="scientific">Stenotrophomonas maltophilia (strain K279a)</name>
    <dbReference type="NCBI Taxonomy" id="522373"/>
    <lineage>
        <taxon>Bacteria</taxon>
        <taxon>Pseudomonadati</taxon>
        <taxon>Pseudomonadota</taxon>
        <taxon>Gammaproteobacteria</taxon>
        <taxon>Lysobacterales</taxon>
        <taxon>Lysobacteraceae</taxon>
        <taxon>Stenotrophomonas</taxon>
        <taxon>Stenotrophomonas maltophilia group</taxon>
    </lineage>
</organism>
<feature type="signal peptide" evidence="1">
    <location>
        <begin position="1"/>
        <end position="28"/>
    </location>
</feature>
<dbReference type="AlphaFoldDB" id="B2FRQ9"/>
<reference evidence="2 3" key="1">
    <citation type="journal article" date="2008" name="Genome Biol.">
        <title>The complete genome, comparative and functional analysis of Stenotrophomonas maltophilia reveals an organism heavily shielded by drug resistance determinants.</title>
        <authorList>
            <person name="Crossman L.C."/>
            <person name="Gould V.C."/>
            <person name="Dow J.M."/>
            <person name="Vernikos G.S."/>
            <person name="Okazaki A."/>
            <person name="Sebaihia M."/>
            <person name="Saunders D."/>
            <person name="Arrowsmith C."/>
            <person name="Carver T."/>
            <person name="Peters N."/>
            <person name="Adlem E."/>
            <person name="Kerhornou A."/>
            <person name="Lord A."/>
            <person name="Murphy L."/>
            <person name="Seeger K."/>
            <person name="Squares R."/>
            <person name="Rutter S."/>
            <person name="Quail M.A."/>
            <person name="Rajandream M.A."/>
            <person name="Harris D."/>
            <person name="Churcher C."/>
            <person name="Bentley S.D."/>
            <person name="Parkhill J."/>
            <person name="Thomson N.R."/>
            <person name="Avison M.B."/>
        </authorList>
    </citation>
    <scope>NUCLEOTIDE SEQUENCE [LARGE SCALE GENOMIC DNA]</scope>
    <source>
        <strain evidence="2 3">K279a</strain>
    </source>
</reference>
<evidence type="ECO:0008006" key="4">
    <source>
        <dbReference type="Google" id="ProtNLM"/>
    </source>
</evidence>
<evidence type="ECO:0000256" key="1">
    <source>
        <dbReference type="SAM" id="SignalP"/>
    </source>
</evidence>
<dbReference type="InterPro" id="IPR058087">
    <property type="entry name" value="XAC2610_dom"/>
</dbReference>
<dbReference type="eggNOG" id="ENOG5032VZA">
    <property type="taxonomic scope" value="Bacteria"/>
</dbReference>
<proteinExistence type="predicted"/>
<feature type="chain" id="PRO_5002778017" description="SH3 domain-containing protein" evidence="1">
    <location>
        <begin position="29"/>
        <end position="291"/>
    </location>
</feature>
<dbReference type="HOGENOM" id="CLU_032310_0_0_6"/>
<protein>
    <recommendedName>
        <fullName evidence="4">SH3 domain-containing protein</fullName>
    </recommendedName>
</protein>
<evidence type="ECO:0000313" key="2">
    <source>
        <dbReference type="EMBL" id="CAQ47149.1"/>
    </source>
</evidence>